<dbReference type="VEuPathDB" id="FungiDB:MCYG_01651"/>
<gene>
    <name evidence="1" type="ORF">MCYG_01651</name>
</gene>
<organism evidence="1 2">
    <name type="scientific">Arthroderma otae (strain ATCC MYA-4605 / CBS 113480)</name>
    <name type="common">Microsporum canis</name>
    <dbReference type="NCBI Taxonomy" id="554155"/>
    <lineage>
        <taxon>Eukaryota</taxon>
        <taxon>Fungi</taxon>
        <taxon>Dikarya</taxon>
        <taxon>Ascomycota</taxon>
        <taxon>Pezizomycotina</taxon>
        <taxon>Eurotiomycetes</taxon>
        <taxon>Eurotiomycetidae</taxon>
        <taxon>Onygenales</taxon>
        <taxon>Arthrodermataceae</taxon>
        <taxon>Microsporum</taxon>
    </lineage>
</organism>
<keyword evidence="2" id="KW-1185">Reference proteome</keyword>
<evidence type="ECO:0000313" key="1">
    <source>
        <dbReference type="EMBL" id="EEQ28832.1"/>
    </source>
</evidence>
<sequence>MEECHQSTFDPPLGCSALRPTEGANLDPRFMPSRWVGARYPCRRLIFTELYGIMSHVVYRLISHGYAHIYGGANNISLPSSARRKVIKYQPTTPPRLFSMTPYGANIVVGKLLIFCSDDRIYIVSDDGRLSLVDLRPFDTGKGARVLSTSGDRGDGPWLLPALSSLRYPNSHGLSIPGCWVLAVEKSILYRIHI</sequence>
<accession>C5FHB3</accession>
<name>C5FHB3_ARTOC</name>
<reference evidence="2" key="1">
    <citation type="journal article" date="2012" name="MBio">
        <title>Comparative genome analysis of Trichophyton rubrum and related dermatophytes reveals candidate genes involved in infection.</title>
        <authorList>
            <person name="Martinez D.A."/>
            <person name="Oliver B.G."/>
            <person name="Graeser Y."/>
            <person name="Goldberg J.M."/>
            <person name="Li W."/>
            <person name="Martinez-Rossi N.M."/>
            <person name="Monod M."/>
            <person name="Shelest E."/>
            <person name="Barton R.C."/>
            <person name="Birch E."/>
            <person name="Brakhage A.A."/>
            <person name="Chen Z."/>
            <person name="Gurr S.J."/>
            <person name="Heiman D."/>
            <person name="Heitman J."/>
            <person name="Kosti I."/>
            <person name="Rossi A."/>
            <person name="Saif S."/>
            <person name="Samalova M."/>
            <person name="Saunders C.W."/>
            <person name="Shea T."/>
            <person name="Summerbell R.C."/>
            <person name="Xu J."/>
            <person name="Young S."/>
            <person name="Zeng Q."/>
            <person name="Birren B.W."/>
            <person name="Cuomo C.A."/>
            <person name="White T.C."/>
        </authorList>
    </citation>
    <scope>NUCLEOTIDE SEQUENCE [LARGE SCALE GENOMIC DNA]</scope>
    <source>
        <strain evidence="2">ATCC MYA-4605 / CBS 113480</strain>
    </source>
</reference>
<dbReference type="Proteomes" id="UP000002035">
    <property type="component" value="Unassembled WGS sequence"/>
</dbReference>
<dbReference type="GeneID" id="9222973"/>
<protein>
    <submittedName>
        <fullName evidence="1">Uncharacterized protein</fullName>
    </submittedName>
</protein>
<proteinExistence type="predicted"/>
<dbReference type="EMBL" id="DS995702">
    <property type="protein sequence ID" value="EEQ28832.1"/>
    <property type="molecule type" value="Genomic_DNA"/>
</dbReference>
<dbReference type="RefSeq" id="XP_002848717.1">
    <property type="nucleotide sequence ID" value="XM_002848671.1"/>
</dbReference>
<dbReference type="HOGENOM" id="CLU_1402131_0_0_1"/>
<evidence type="ECO:0000313" key="2">
    <source>
        <dbReference type="Proteomes" id="UP000002035"/>
    </source>
</evidence>
<dbReference type="AlphaFoldDB" id="C5FHB3"/>